<dbReference type="AlphaFoldDB" id="A0AAD7AYK9"/>
<comment type="caution">
    <text evidence="2">The sequence shown here is derived from an EMBL/GenBank/DDBJ whole genome shotgun (WGS) entry which is preliminary data.</text>
</comment>
<keyword evidence="3" id="KW-1185">Reference proteome</keyword>
<name>A0AAD7AYK9_9AGAR</name>
<accession>A0AAD7AYK9</accession>
<evidence type="ECO:0000313" key="3">
    <source>
        <dbReference type="Proteomes" id="UP001221142"/>
    </source>
</evidence>
<proteinExistence type="predicted"/>
<dbReference type="Proteomes" id="UP001221142">
    <property type="component" value="Unassembled WGS sequence"/>
</dbReference>
<organism evidence="2 3">
    <name type="scientific">Roridomyces roridus</name>
    <dbReference type="NCBI Taxonomy" id="1738132"/>
    <lineage>
        <taxon>Eukaryota</taxon>
        <taxon>Fungi</taxon>
        <taxon>Dikarya</taxon>
        <taxon>Basidiomycota</taxon>
        <taxon>Agaricomycotina</taxon>
        <taxon>Agaricomycetes</taxon>
        <taxon>Agaricomycetidae</taxon>
        <taxon>Agaricales</taxon>
        <taxon>Marasmiineae</taxon>
        <taxon>Mycenaceae</taxon>
        <taxon>Roridomyces</taxon>
    </lineage>
</organism>
<gene>
    <name evidence="2" type="ORF">FB45DRAFT_958715</name>
</gene>
<dbReference type="EMBL" id="JARKIF010000123">
    <property type="protein sequence ID" value="KAJ7603823.1"/>
    <property type="molecule type" value="Genomic_DNA"/>
</dbReference>
<feature type="region of interest" description="Disordered" evidence="1">
    <location>
        <begin position="1"/>
        <end position="161"/>
    </location>
</feature>
<protein>
    <submittedName>
        <fullName evidence="2">Uncharacterized protein</fullName>
    </submittedName>
</protein>
<sequence>MSSKDAAPKTPPRYRPIWTPPSMYGPYETAEPKRPKPLIKLEKNKPRVAPNCPVRAVPFSDTRQDKTRLGLRRKSVTGTVHGSGQPPQLDLIAGPGAAVTPATMAKDSSFLDKLHRHRSNRNRPSPPWDRESLESRTSGESPPRPIHVAHVSDPEHDSTASASRLELEITATAQLDGSGTCVEGPADLGMTEELHTEDEDGMWVGEWNGDIQGVITKLRSLKK</sequence>
<feature type="compositionally biased region" description="Polar residues" evidence="1">
    <location>
        <begin position="76"/>
        <end position="86"/>
    </location>
</feature>
<evidence type="ECO:0000313" key="2">
    <source>
        <dbReference type="EMBL" id="KAJ7603823.1"/>
    </source>
</evidence>
<reference evidence="2" key="1">
    <citation type="submission" date="2023-03" db="EMBL/GenBank/DDBJ databases">
        <title>Massive genome expansion in bonnet fungi (Mycena s.s.) driven by repeated elements and novel gene families across ecological guilds.</title>
        <authorList>
            <consortium name="Lawrence Berkeley National Laboratory"/>
            <person name="Harder C.B."/>
            <person name="Miyauchi S."/>
            <person name="Viragh M."/>
            <person name="Kuo A."/>
            <person name="Thoen E."/>
            <person name="Andreopoulos B."/>
            <person name="Lu D."/>
            <person name="Skrede I."/>
            <person name="Drula E."/>
            <person name="Henrissat B."/>
            <person name="Morin E."/>
            <person name="Kohler A."/>
            <person name="Barry K."/>
            <person name="LaButti K."/>
            <person name="Morin E."/>
            <person name="Salamov A."/>
            <person name="Lipzen A."/>
            <person name="Mereny Z."/>
            <person name="Hegedus B."/>
            <person name="Baldrian P."/>
            <person name="Stursova M."/>
            <person name="Weitz H."/>
            <person name="Taylor A."/>
            <person name="Grigoriev I.V."/>
            <person name="Nagy L.G."/>
            <person name="Martin F."/>
            <person name="Kauserud H."/>
        </authorList>
    </citation>
    <scope>NUCLEOTIDE SEQUENCE</scope>
    <source>
        <strain evidence="2">9284</strain>
    </source>
</reference>
<evidence type="ECO:0000256" key="1">
    <source>
        <dbReference type="SAM" id="MobiDB-lite"/>
    </source>
</evidence>
<feature type="compositionally biased region" description="Basic and acidic residues" evidence="1">
    <location>
        <begin position="30"/>
        <end position="45"/>
    </location>
</feature>